<gene>
    <name evidence="2" type="ORF">OsJ_28985</name>
</gene>
<reference evidence="2" key="2">
    <citation type="submission" date="2008-12" db="EMBL/GenBank/DDBJ databases">
        <title>Improved gene annotation of the rice (Oryza sativa) genomes.</title>
        <authorList>
            <person name="Wang J."/>
            <person name="Li R."/>
            <person name="Fan W."/>
            <person name="Huang Q."/>
            <person name="Zhang J."/>
            <person name="Zhou Y."/>
            <person name="Hu Y."/>
            <person name="Zi S."/>
            <person name="Li J."/>
            <person name="Ni P."/>
            <person name="Zheng H."/>
            <person name="Zhang Y."/>
            <person name="Zhao M."/>
            <person name="Hao Q."/>
            <person name="McDermott J."/>
            <person name="Samudrala R."/>
            <person name="Kristiansen K."/>
            <person name="Wong G.K.-S."/>
        </authorList>
    </citation>
    <scope>NUCLEOTIDE SEQUENCE</scope>
</reference>
<proteinExistence type="predicted"/>
<evidence type="ECO:0000313" key="2">
    <source>
        <dbReference type="EMBL" id="EEE69522.1"/>
    </source>
</evidence>
<reference evidence="2" key="1">
    <citation type="journal article" date="2005" name="PLoS Biol.">
        <title>The genomes of Oryza sativa: a history of duplications.</title>
        <authorList>
            <person name="Yu J."/>
            <person name="Wang J."/>
            <person name="Lin W."/>
            <person name="Li S."/>
            <person name="Li H."/>
            <person name="Zhou J."/>
            <person name="Ni P."/>
            <person name="Dong W."/>
            <person name="Hu S."/>
            <person name="Zeng C."/>
            <person name="Zhang J."/>
            <person name="Zhang Y."/>
            <person name="Li R."/>
            <person name="Xu Z."/>
            <person name="Li S."/>
            <person name="Li X."/>
            <person name="Zheng H."/>
            <person name="Cong L."/>
            <person name="Lin L."/>
            <person name="Yin J."/>
            <person name="Geng J."/>
            <person name="Li G."/>
            <person name="Shi J."/>
            <person name="Liu J."/>
            <person name="Lv H."/>
            <person name="Li J."/>
            <person name="Wang J."/>
            <person name="Deng Y."/>
            <person name="Ran L."/>
            <person name="Shi X."/>
            <person name="Wang X."/>
            <person name="Wu Q."/>
            <person name="Li C."/>
            <person name="Ren X."/>
            <person name="Wang J."/>
            <person name="Wang X."/>
            <person name="Li D."/>
            <person name="Liu D."/>
            <person name="Zhang X."/>
            <person name="Ji Z."/>
            <person name="Zhao W."/>
            <person name="Sun Y."/>
            <person name="Zhang Z."/>
            <person name="Bao J."/>
            <person name="Han Y."/>
            <person name="Dong L."/>
            <person name="Ji J."/>
            <person name="Chen P."/>
            <person name="Wu S."/>
            <person name="Liu J."/>
            <person name="Xiao Y."/>
            <person name="Bu D."/>
            <person name="Tan J."/>
            <person name="Yang L."/>
            <person name="Ye C."/>
            <person name="Zhang J."/>
            <person name="Xu J."/>
            <person name="Zhou Y."/>
            <person name="Yu Y."/>
            <person name="Zhang B."/>
            <person name="Zhuang S."/>
            <person name="Wei H."/>
            <person name="Liu B."/>
            <person name="Lei M."/>
            <person name="Yu H."/>
            <person name="Li Y."/>
            <person name="Xu H."/>
            <person name="Wei S."/>
            <person name="He X."/>
            <person name="Fang L."/>
            <person name="Zhang Z."/>
            <person name="Zhang Y."/>
            <person name="Huang X."/>
            <person name="Su Z."/>
            <person name="Tong W."/>
            <person name="Li J."/>
            <person name="Tong Z."/>
            <person name="Li S."/>
            <person name="Ye J."/>
            <person name="Wang L."/>
            <person name="Fang L."/>
            <person name="Lei T."/>
            <person name="Chen C."/>
            <person name="Chen H."/>
            <person name="Xu Z."/>
            <person name="Li H."/>
            <person name="Huang H."/>
            <person name="Zhang F."/>
            <person name="Xu H."/>
            <person name="Li N."/>
            <person name="Zhao C."/>
            <person name="Li S."/>
            <person name="Dong L."/>
            <person name="Huang Y."/>
            <person name="Li L."/>
            <person name="Xi Y."/>
            <person name="Qi Q."/>
            <person name="Li W."/>
            <person name="Zhang B."/>
            <person name="Hu W."/>
            <person name="Zhang Y."/>
            <person name="Tian X."/>
            <person name="Jiao Y."/>
            <person name="Liang X."/>
            <person name="Jin J."/>
            <person name="Gao L."/>
            <person name="Zheng W."/>
            <person name="Hao B."/>
            <person name="Liu S."/>
            <person name="Wang W."/>
            <person name="Yuan L."/>
            <person name="Cao M."/>
            <person name="McDermott J."/>
            <person name="Samudrala R."/>
            <person name="Wang J."/>
            <person name="Wong G.K."/>
            <person name="Yang H."/>
        </authorList>
    </citation>
    <scope>NUCLEOTIDE SEQUENCE [LARGE SCALE GENOMIC DNA]</scope>
</reference>
<feature type="region of interest" description="Disordered" evidence="1">
    <location>
        <begin position="1"/>
        <end position="38"/>
    </location>
</feature>
<protein>
    <submittedName>
        <fullName evidence="2">Uncharacterized protein</fullName>
    </submittedName>
</protein>
<organism evidence="2">
    <name type="scientific">Oryza sativa subsp. japonica</name>
    <name type="common">Rice</name>
    <dbReference type="NCBI Taxonomy" id="39947"/>
    <lineage>
        <taxon>Eukaryota</taxon>
        <taxon>Viridiplantae</taxon>
        <taxon>Streptophyta</taxon>
        <taxon>Embryophyta</taxon>
        <taxon>Tracheophyta</taxon>
        <taxon>Spermatophyta</taxon>
        <taxon>Magnoliopsida</taxon>
        <taxon>Liliopsida</taxon>
        <taxon>Poales</taxon>
        <taxon>Poaceae</taxon>
        <taxon>BOP clade</taxon>
        <taxon>Oryzoideae</taxon>
        <taxon>Oryzeae</taxon>
        <taxon>Oryzinae</taxon>
        <taxon>Oryza</taxon>
        <taxon>Oryza sativa</taxon>
    </lineage>
</organism>
<dbReference type="EMBL" id="CM000146">
    <property type="protein sequence ID" value="EEE69522.1"/>
    <property type="molecule type" value="Genomic_DNA"/>
</dbReference>
<evidence type="ECO:0000256" key="1">
    <source>
        <dbReference type="SAM" id="MobiDB-lite"/>
    </source>
</evidence>
<sequence>MMPLRAAEHGRHRRAPLSTESPPLSSAAEKGIAPPPSSAVEKGIAAAAKRIPVVAGHSTIAARVGGSTVQVR</sequence>
<accession>B9G325</accession>
<dbReference type="Proteomes" id="UP000007752">
    <property type="component" value="Chromosome 9"/>
</dbReference>
<dbReference type="AlphaFoldDB" id="B9G325"/>
<name>B9G325_ORYSJ</name>